<evidence type="ECO:0000256" key="1">
    <source>
        <dbReference type="SAM" id="MobiDB-lite"/>
    </source>
</evidence>
<feature type="compositionally biased region" description="Basic and acidic residues" evidence="1">
    <location>
        <begin position="1"/>
        <end position="15"/>
    </location>
</feature>
<dbReference type="InterPro" id="IPR045946">
    <property type="entry name" value="DUF6366"/>
</dbReference>
<dbReference type="RefSeq" id="WP_105959117.1">
    <property type="nucleotide sequence ID" value="NZ_PVNS01000007.1"/>
</dbReference>
<comment type="caution">
    <text evidence="3">The sequence shown here is derived from an EMBL/GenBank/DDBJ whole genome shotgun (WGS) entry which is preliminary data.</text>
</comment>
<keyword evidence="2" id="KW-0472">Membrane</keyword>
<dbReference type="Proteomes" id="UP000243650">
    <property type="component" value="Unassembled WGS sequence"/>
</dbReference>
<proteinExistence type="predicted"/>
<dbReference type="AlphaFoldDB" id="A0A2P6MH96"/>
<reference evidence="3 4" key="1">
    <citation type="submission" date="2018-03" db="EMBL/GenBank/DDBJ databases">
        <title>Bacillus urumqiensis sp. nov., a moderately haloalkaliphilic bacterium isolated from a salt lake.</title>
        <authorList>
            <person name="Zhao B."/>
            <person name="Liao Z."/>
        </authorList>
    </citation>
    <scope>NUCLEOTIDE SEQUENCE [LARGE SCALE GENOMIC DNA]</scope>
    <source>
        <strain evidence="3 4">BZ-SZ-XJ18</strain>
    </source>
</reference>
<gene>
    <name evidence="3" type="ORF">C6I21_08995</name>
</gene>
<evidence type="ECO:0008006" key="5">
    <source>
        <dbReference type="Google" id="ProtNLM"/>
    </source>
</evidence>
<dbReference type="OrthoDB" id="2935923at2"/>
<sequence>MADPKREREKMRQKEWNNNPTGTAKDAGERSKLGSLTELTGSFSWPGLLIVIGSLIAAGYFLF</sequence>
<feature type="transmembrane region" description="Helical" evidence="2">
    <location>
        <begin position="43"/>
        <end position="62"/>
    </location>
</feature>
<dbReference type="Pfam" id="PF19893">
    <property type="entry name" value="DUF6366"/>
    <property type="match status" value="1"/>
</dbReference>
<keyword evidence="2" id="KW-1133">Transmembrane helix</keyword>
<accession>A0A2P6MH96</accession>
<dbReference type="EMBL" id="PVNS01000007">
    <property type="protein sequence ID" value="PRO65648.1"/>
    <property type="molecule type" value="Genomic_DNA"/>
</dbReference>
<keyword evidence="2" id="KW-0812">Transmembrane</keyword>
<protein>
    <recommendedName>
        <fullName evidence="5">Phage capsid protein</fullName>
    </recommendedName>
</protein>
<evidence type="ECO:0000313" key="3">
    <source>
        <dbReference type="EMBL" id="PRO65648.1"/>
    </source>
</evidence>
<organism evidence="3 4">
    <name type="scientific">Alkalicoccus urumqiensis</name>
    <name type="common">Bacillus urumqiensis</name>
    <dbReference type="NCBI Taxonomy" id="1548213"/>
    <lineage>
        <taxon>Bacteria</taxon>
        <taxon>Bacillati</taxon>
        <taxon>Bacillota</taxon>
        <taxon>Bacilli</taxon>
        <taxon>Bacillales</taxon>
        <taxon>Bacillaceae</taxon>
        <taxon>Alkalicoccus</taxon>
    </lineage>
</organism>
<keyword evidence="4" id="KW-1185">Reference proteome</keyword>
<feature type="region of interest" description="Disordered" evidence="1">
    <location>
        <begin position="1"/>
        <end position="31"/>
    </location>
</feature>
<evidence type="ECO:0000256" key="2">
    <source>
        <dbReference type="SAM" id="Phobius"/>
    </source>
</evidence>
<name>A0A2P6MH96_ALKUR</name>
<evidence type="ECO:0000313" key="4">
    <source>
        <dbReference type="Proteomes" id="UP000243650"/>
    </source>
</evidence>